<sequence>MGIVWHTIVITTTAEVLRDFAILNLRISMFCLVETTATAFSSIPFATGKASGLICRCRTNLRRLSSTARISVRVWVRAITRMMAIVCGMYSYGLPLFDLQTTDLQLFRFDENSEKQHHSSDKIQTNDQESFPLGHEVAISDGKFPRPPRTNADCDDIDQQNTATKRGKGEPD</sequence>
<evidence type="ECO:0000313" key="3">
    <source>
        <dbReference type="Proteomes" id="UP000192578"/>
    </source>
</evidence>
<evidence type="ECO:0000256" key="1">
    <source>
        <dbReference type="SAM" id="MobiDB-lite"/>
    </source>
</evidence>
<evidence type="ECO:0000313" key="2">
    <source>
        <dbReference type="EMBL" id="OWA50461.1"/>
    </source>
</evidence>
<feature type="region of interest" description="Disordered" evidence="1">
    <location>
        <begin position="115"/>
        <end position="172"/>
    </location>
</feature>
<comment type="caution">
    <text evidence="2">The sequence shown here is derived from an EMBL/GenBank/DDBJ whole genome shotgun (WGS) entry which is preliminary data.</text>
</comment>
<dbReference type="EMBL" id="MTYJ01000193">
    <property type="protein sequence ID" value="OWA50461.1"/>
    <property type="molecule type" value="Genomic_DNA"/>
</dbReference>
<protein>
    <submittedName>
        <fullName evidence="2">Uncharacterized protein</fullName>
    </submittedName>
</protein>
<name>A0A9X6ND07_HYPEX</name>
<organism evidence="2 3">
    <name type="scientific">Hypsibius exemplaris</name>
    <name type="common">Freshwater tardigrade</name>
    <dbReference type="NCBI Taxonomy" id="2072580"/>
    <lineage>
        <taxon>Eukaryota</taxon>
        <taxon>Metazoa</taxon>
        <taxon>Ecdysozoa</taxon>
        <taxon>Tardigrada</taxon>
        <taxon>Eutardigrada</taxon>
        <taxon>Parachela</taxon>
        <taxon>Hypsibioidea</taxon>
        <taxon>Hypsibiidae</taxon>
        <taxon>Hypsibius</taxon>
    </lineage>
</organism>
<dbReference type="AlphaFoldDB" id="A0A9X6ND07"/>
<dbReference type="Proteomes" id="UP000192578">
    <property type="component" value="Unassembled WGS sequence"/>
</dbReference>
<keyword evidence="3" id="KW-1185">Reference proteome</keyword>
<accession>A0A9X6ND07</accession>
<reference evidence="3" key="1">
    <citation type="submission" date="2017-01" db="EMBL/GenBank/DDBJ databases">
        <title>Comparative genomics of anhydrobiosis in the tardigrade Hypsibius dujardini.</title>
        <authorList>
            <person name="Yoshida Y."/>
            <person name="Koutsovoulos G."/>
            <person name="Laetsch D."/>
            <person name="Stevens L."/>
            <person name="Kumar S."/>
            <person name="Horikawa D."/>
            <person name="Ishino K."/>
            <person name="Komine S."/>
            <person name="Tomita M."/>
            <person name="Blaxter M."/>
            <person name="Arakawa K."/>
        </authorList>
    </citation>
    <scope>NUCLEOTIDE SEQUENCE [LARGE SCALE GENOMIC DNA]</scope>
    <source>
        <strain evidence="3">Z151</strain>
    </source>
</reference>
<gene>
    <name evidence="2" type="ORF">BV898_14975</name>
</gene>
<proteinExistence type="predicted"/>